<evidence type="ECO:0000259" key="1">
    <source>
        <dbReference type="PROSITE" id="PS51833"/>
    </source>
</evidence>
<proteinExistence type="predicted"/>
<evidence type="ECO:0000313" key="2">
    <source>
        <dbReference type="EMBL" id="MFC0254103.1"/>
    </source>
</evidence>
<accession>A0ABV6FKN7</accession>
<dbReference type="RefSeq" id="WP_379681377.1">
    <property type="nucleotide sequence ID" value="NZ_JBHLWP010000019.1"/>
</dbReference>
<comment type="caution">
    <text evidence="2">The sequence shown here is derived from an EMBL/GenBank/DDBJ whole genome shotgun (WGS) entry which is preliminary data.</text>
</comment>
<dbReference type="PANTHER" id="PTHR33525:SF3">
    <property type="entry name" value="RIBONUCLEASE Y"/>
    <property type="match status" value="1"/>
</dbReference>
<dbReference type="SUPFAM" id="SSF109604">
    <property type="entry name" value="HD-domain/PDEase-like"/>
    <property type="match status" value="1"/>
</dbReference>
<reference evidence="2 3" key="1">
    <citation type="submission" date="2024-09" db="EMBL/GenBank/DDBJ databases">
        <authorList>
            <person name="Sun Q."/>
            <person name="Mori K."/>
        </authorList>
    </citation>
    <scope>NUCLEOTIDE SEQUENCE [LARGE SCALE GENOMIC DNA]</scope>
    <source>
        <strain evidence="2 3">CCM 7792</strain>
    </source>
</reference>
<dbReference type="InterPro" id="IPR013976">
    <property type="entry name" value="HDOD"/>
</dbReference>
<dbReference type="Proteomes" id="UP001589773">
    <property type="component" value="Unassembled WGS sequence"/>
</dbReference>
<gene>
    <name evidence="2" type="ORF">ACFFJK_19600</name>
</gene>
<dbReference type="PANTHER" id="PTHR33525">
    <property type="match status" value="1"/>
</dbReference>
<evidence type="ECO:0000313" key="3">
    <source>
        <dbReference type="Proteomes" id="UP001589773"/>
    </source>
</evidence>
<protein>
    <submittedName>
        <fullName evidence="2">HDOD domain-containing protein</fullName>
    </submittedName>
</protein>
<feature type="domain" description="HDOD" evidence="1">
    <location>
        <begin position="21"/>
        <end position="208"/>
    </location>
</feature>
<dbReference type="InterPro" id="IPR052340">
    <property type="entry name" value="RNase_Y/CdgJ"/>
</dbReference>
<dbReference type="Gene3D" id="1.10.3210.10">
    <property type="entry name" value="Hypothetical protein af1432"/>
    <property type="match status" value="1"/>
</dbReference>
<keyword evidence="3" id="KW-1185">Reference proteome</keyword>
<sequence length="277" mass="29198">MDRLSALKSIAAQAGRGELSFPTNVDATLKLQRALNEPDCHTDMAARLVQAEPLLAARTVAIANSVAYNRAGHDVTNVRAAVQRVGFRTLGALAASVIVRQLASEITDPGLRAKADQLWIHSAHVAALAQVIARRVSFVDPETALFAGIVHEVGGFYLLSRAEEFPGLVDDCADEWIEHGEVAIGRGVLLKLGVPVPVMGAIEALWNGMRALPPETLGDTLLLAKDLAPFPSPLHARPGATTPESAATIDFTVGQGTLAQVLAESGEEVKSLTAALL</sequence>
<name>A0ABV6FKN7_9BURK</name>
<dbReference type="PROSITE" id="PS51833">
    <property type="entry name" value="HDOD"/>
    <property type="match status" value="1"/>
</dbReference>
<dbReference type="Pfam" id="PF08668">
    <property type="entry name" value="HDOD"/>
    <property type="match status" value="1"/>
</dbReference>
<dbReference type="EMBL" id="JBHLWP010000019">
    <property type="protein sequence ID" value="MFC0254103.1"/>
    <property type="molecule type" value="Genomic_DNA"/>
</dbReference>
<organism evidence="2 3">
    <name type="scientific">Massilia consociata</name>
    <dbReference type="NCBI Taxonomy" id="760117"/>
    <lineage>
        <taxon>Bacteria</taxon>
        <taxon>Pseudomonadati</taxon>
        <taxon>Pseudomonadota</taxon>
        <taxon>Betaproteobacteria</taxon>
        <taxon>Burkholderiales</taxon>
        <taxon>Oxalobacteraceae</taxon>
        <taxon>Telluria group</taxon>
        <taxon>Massilia</taxon>
    </lineage>
</organism>